<name>Q2INB0_ANADE</name>
<dbReference type="AlphaFoldDB" id="Q2INB0"/>
<protein>
    <submittedName>
        <fullName evidence="2">Uncharacterized protein</fullName>
    </submittedName>
</protein>
<reference evidence="2" key="1">
    <citation type="submission" date="2006-01" db="EMBL/GenBank/DDBJ databases">
        <title>Complete sequence of Anaeromyxobacter dehalogenans 2CP-C.</title>
        <authorList>
            <consortium name="US DOE Joint Genome Institute"/>
            <person name="Copeland A."/>
            <person name="Lucas S."/>
            <person name="Lapidus A."/>
            <person name="Barry K."/>
            <person name="Detter J.C."/>
            <person name="Glavina T."/>
            <person name="Hammon N."/>
            <person name="Israni S."/>
            <person name="Pitluck S."/>
            <person name="Brettin T."/>
            <person name="Bruce D."/>
            <person name="Han C."/>
            <person name="Tapia R."/>
            <person name="Gilna P."/>
            <person name="Kiss H."/>
            <person name="Schmutz J."/>
            <person name="Larimer F."/>
            <person name="Land M."/>
            <person name="Kyrpides N."/>
            <person name="Anderson I."/>
            <person name="Sanford R.A."/>
            <person name="Ritalahti K.M."/>
            <person name="Thomas H.S."/>
            <person name="Kirby J.R."/>
            <person name="Zhulin I.B."/>
            <person name="Loeffler F.E."/>
            <person name="Richardson P."/>
        </authorList>
    </citation>
    <scope>NUCLEOTIDE SEQUENCE</scope>
    <source>
        <strain evidence="2">2CP-C</strain>
    </source>
</reference>
<dbReference type="Proteomes" id="UP000001935">
    <property type="component" value="Chromosome"/>
</dbReference>
<sequence>MAVLGLVLDQPGQPDLHAALARRGLGVHAGLVLPPAGVELAPPGLVDLGGAGGGEQVHHHALDPLARILLVGERELPLHEQPAHVAPDLLRRLRVPDLVELGLQVPGARALGGDGGAAGERERERGGGDPGGAGHRLSSGRDGPRTVPDAGAAR</sequence>
<accession>Q2INB0</accession>
<gene>
    <name evidence="2" type="ordered locus">Adeh_0513</name>
</gene>
<dbReference type="KEGG" id="ade:Adeh_0513"/>
<dbReference type="HOGENOM" id="CLU_1700579_0_0_7"/>
<dbReference type="STRING" id="290397.Adeh_0513"/>
<evidence type="ECO:0000313" key="3">
    <source>
        <dbReference type="Proteomes" id="UP000001935"/>
    </source>
</evidence>
<feature type="region of interest" description="Disordered" evidence="1">
    <location>
        <begin position="106"/>
        <end position="154"/>
    </location>
</feature>
<evidence type="ECO:0000313" key="2">
    <source>
        <dbReference type="EMBL" id="ABC80289.1"/>
    </source>
</evidence>
<dbReference type="EMBL" id="CP000251">
    <property type="protein sequence ID" value="ABC80289.1"/>
    <property type="molecule type" value="Genomic_DNA"/>
</dbReference>
<proteinExistence type="predicted"/>
<organism evidence="2 3">
    <name type="scientific">Anaeromyxobacter dehalogenans (strain 2CP-C)</name>
    <dbReference type="NCBI Taxonomy" id="290397"/>
    <lineage>
        <taxon>Bacteria</taxon>
        <taxon>Pseudomonadati</taxon>
        <taxon>Myxococcota</taxon>
        <taxon>Myxococcia</taxon>
        <taxon>Myxococcales</taxon>
        <taxon>Cystobacterineae</taxon>
        <taxon>Anaeromyxobacteraceae</taxon>
        <taxon>Anaeromyxobacter</taxon>
    </lineage>
</organism>
<evidence type="ECO:0000256" key="1">
    <source>
        <dbReference type="SAM" id="MobiDB-lite"/>
    </source>
</evidence>